<accession>B6YQY2</accession>
<keyword evidence="1" id="KW-0472">Membrane</keyword>
<dbReference type="InterPro" id="IPR007060">
    <property type="entry name" value="FtsL/DivIC"/>
</dbReference>
<organism evidence="2 3">
    <name type="scientific">Azobacteroides pseudotrichonymphae genomovar. CFP2</name>
    <dbReference type="NCBI Taxonomy" id="511995"/>
    <lineage>
        <taxon>Bacteria</taxon>
        <taxon>Pseudomonadati</taxon>
        <taxon>Bacteroidota</taxon>
        <taxon>Bacteroidia</taxon>
        <taxon>Bacteroidales</taxon>
        <taxon>Candidatus Azobacteroides</taxon>
    </lineage>
</organism>
<dbReference type="AlphaFoldDB" id="B6YQY2"/>
<proteinExistence type="predicted"/>
<sequence>MNNRFTNIFKCIKSKLNKYWIAFIMFTIVTFLIGDSTIFKRISYDQQISHLRSEIEFYTKQKEENSQKLKALHGDNKSLEKLAREQYLMTKANEELFIIKDK</sequence>
<evidence type="ECO:0008006" key="4">
    <source>
        <dbReference type="Google" id="ProtNLM"/>
    </source>
</evidence>
<reference evidence="3" key="1">
    <citation type="journal article" date="2008" name="Science">
        <title>Genome of an endosymbiont coupling N2 fixation to cellulolysis within RT protist cells in termite gut.</title>
        <authorList>
            <person name="Hongoh Y."/>
            <person name="Sharma V.K."/>
            <person name="Prakash T."/>
            <person name="Noda S."/>
            <person name="Toh H."/>
            <person name="Taylor T.D."/>
            <person name="Kudo T."/>
            <person name="Sakaki Y."/>
            <person name="Toyoda A."/>
            <person name="Hattori M."/>
            <person name="Ohkuma M."/>
        </authorList>
    </citation>
    <scope>NUCLEOTIDE SEQUENCE [LARGE SCALE GENOMIC DNA]</scope>
</reference>
<dbReference type="HOGENOM" id="CLU_148655_1_0_10"/>
<dbReference type="KEGG" id="aps:CFPG_341"/>
<dbReference type="Proteomes" id="UP000000723">
    <property type="component" value="Chromosome"/>
</dbReference>
<protein>
    <recommendedName>
        <fullName evidence="4">Septum formation initiator</fullName>
    </recommendedName>
</protein>
<dbReference type="STRING" id="511995.CFPG_341"/>
<dbReference type="EMBL" id="AP010656">
    <property type="protein sequence ID" value="BAG83604.1"/>
    <property type="molecule type" value="Genomic_DNA"/>
</dbReference>
<evidence type="ECO:0000313" key="2">
    <source>
        <dbReference type="EMBL" id="BAG83604.1"/>
    </source>
</evidence>
<keyword evidence="1" id="KW-0812">Transmembrane</keyword>
<name>B6YQY2_AZOPC</name>
<dbReference type="eggNOG" id="COG2919">
    <property type="taxonomic scope" value="Bacteria"/>
</dbReference>
<keyword evidence="1" id="KW-1133">Transmembrane helix</keyword>
<dbReference type="RefSeq" id="WP_012573365.1">
    <property type="nucleotide sequence ID" value="NC_011565.1"/>
</dbReference>
<dbReference type="OrthoDB" id="1467719at2"/>
<evidence type="ECO:0000313" key="3">
    <source>
        <dbReference type="Proteomes" id="UP000000723"/>
    </source>
</evidence>
<gene>
    <name evidence="2" type="ordered locus">CFPG_341</name>
</gene>
<dbReference type="Pfam" id="PF04977">
    <property type="entry name" value="DivIC"/>
    <property type="match status" value="1"/>
</dbReference>
<evidence type="ECO:0000256" key="1">
    <source>
        <dbReference type="SAM" id="Phobius"/>
    </source>
</evidence>
<keyword evidence="3" id="KW-1185">Reference proteome</keyword>
<feature type="transmembrane region" description="Helical" evidence="1">
    <location>
        <begin position="20"/>
        <end position="39"/>
    </location>
</feature>